<dbReference type="GO" id="GO:0000146">
    <property type="term" value="F:microfilament motor activity"/>
    <property type="evidence" value="ECO:0007669"/>
    <property type="project" value="TreeGrafter"/>
</dbReference>
<dbReference type="GO" id="GO:0006897">
    <property type="term" value="P:endocytosis"/>
    <property type="evidence" value="ECO:0007669"/>
    <property type="project" value="TreeGrafter"/>
</dbReference>
<dbReference type="SMART" id="SM00242">
    <property type="entry name" value="MYSc"/>
    <property type="match status" value="1"/>
</dbReference>
<evidence type="ECO:0000313" key="10">
    <source>
        <dbReference type="Proteomes" id="UP000261560"/>
    </source>
</evidence>
<evidence type="ECO:0000256" key="1">
    <source>
        <dbReference type="ARBA" id="ARBA00008314"/>
    </source>
</evidence>
<dbReference type="GO" id="GO:0030048">
    <property type="term" value="P:actin filament-based movement"/>
    <property type="evidence" value="ECO:0007669"/>
    <property type="project" value="TreeGrafter"/>
</dbReference>
<dbReference type="GO" id="GO:0051015">
    <property type="term" value="F:actin filament binding"/>
    <property type="evidence" value="ECO:0007669"/>
    <property type="project" value="TreeGrafter"/>
</dbReference>
<name>A0A3B3B7L8_ORYME</name>
<dbReference type="PRINTS" id="PR00193">
    <property type="entry name" value="MYOSINHEAVY"/>
</dbReference>
<organism evidence="9 10">
    <name type="scientific">Oryzias melastigma</name>
    <name type="common">Marine medaka</name>
    <dbReference type="NCBI Taxonomy" id="30732"/>
    <lineage>
        <taxon>Eukaryota</taxon>
        <taxon>Metazoa</taxon>
        <taxon>Chordata</taxon>
        <taxon>Craniata</taxon>
        <taxon>Vertebrata</taxon>
        <taxon>Euteleostomi</taxon>
        <taxon>Actinopterygii</taxon>
        <taxon>Neopterygii</taxon>
        <taxon>Teleostei</taxon>
        <taxon>Neoteleostei</taxon>
        <taxon>Acanthomorphata</taxon>
        <taxon>Ovalentaria</taxon>
        <taxon>Atherinomorphae</taxon>
        <taxon>Beloniformes</taxon>
        <taxon>Adrianichthyidae</taxon>
        <taxon>Oryziinae</taxon>
        <taxon>Oryzias</taxon>
    </lineage>
</organism>
<comment type="caution">
    <text evidence="7">Lacks conserved residue(s) required for the propagation of feature annotation.</text>
</comment>
<evidence type="ECO:0000256" key="6">
    <source>
        <dbReference type="ARBA" id="ARBA00023203"/>
    </source>
</evidence>
<feature type="binding site" evidence="7">
    <location>
        <begin position="105"/>
        <end position="112"/>
    </location>
    <ligand>
        <name>ATP</name>
        <dbReference type="ChEBI" id="CHEBI:30616"/>
    </ligand>
</feature>
<dbReference type="GO" id="GO:0016459">
    <property type="term" value="C:myosin complex"/>
    <property type="evidence" value="ECO:0007669"/>
    <property type="project" value="UniProtKB-KW"/>
</dbReference>
<evidence type="ECO:0000256" key="5">
    <source>
        <dbReference type="ARBA" id="ARBA00023175"/>
    </source>
</evidence>
<dbReference type="GO" id="GO:0005886">
    <property type="term" value="C:plasma membrane"/>
    <property type="evidence" value="ECO:0007669"/>
    <property type="project" value="TreeGrafter"/>
</dbReference>
<dbReference type="PANTHER" id="PTHR13140">
    <property type="entry name" value="MYOSIN"/>
    <property type="match status" value="1"/>
</dbReference>
<keyword evidence="3 7" id="KW-0067">ATP-binding</keyword>
<proteinExistence type="inferred from homology"/>
<dbReference type="PANTHER" id="PTHR13140:SF353">
    <property type="entry name" value="UNCONVENTIONAL MYOSIN-IH"/>
    <property type="match status" value="1"/>
</dbReference>
<dbReference type="Proteomes" id="UP000261560">
    <property type="component" value="Unplaced"/>
</dbReference>
<dbReference type="InterPro" id="IPR001609">
    <property type="entry name" value="Myosin_head_motor_dom-like"/>
</dbReference>
<dbReference type="InterPro" id="IPR036961">
    <property type="entry name" value="Kinesin_motor_dom_sf"/>
</dbReference>
<sequence length="262" mass="30110">MEASLTARDRVGIQDFVLLDPYTSETAFLENLRKRFHENLIYTYIGTLLVSVNPYKELDIYSKKQMDTYMGVNFFELPPHIYALADNVFRTMQSESNNHFILISGESGAGKTEASKKILQFYAVSCPSTKLLNNVRDRLLLSNPVLEAFGNAKTLKNNNSSRFGKYMDIQFDHQVCLKLSVSKQRFRFYQGLIKLSILHQGGAVGGHILSYLLEKSRVVHQNHGERNFHIFYQLVEGGEEDLLRWLGLERNCTKYHFLVQVG</sequence>
<evidence type="ECO:0000259" key="8">
    <source>
        <dbReference type="PROSITE" id="PS51456"/>
    </source>
</evidence>
<dbReference type="Ensembl" id="ENSOMET00000013986.1">
    <property type="protein sequence ID" value="ENSOMEP00000001550.1"/>
    <property type="gene ID" value="ENSOMEG00000002454.1"/>
</dbReference>
<evidence type="ECO:0000256" key="3">
    <source>
        <dbReference type="ARBA" id="ARBA00022840"/>
    </source>
</evidence>
<evidence type="ECO:0000256" key="2">
    <source>
        <dbReference type="ARBA" id="ARBA00022741"/>
    </source>
</evidence>
<dbReference type="GO" id="GO:0005902">
    <property type="term" value="C:microvillus"/>
    <property type="evidence" value="ECO:0007669"/>
    <property type="project" value="TreeGrafter"/>
</dbReference>
<dbReference type="GO" id="GO:0005737">
    <property type="term" value="C:cytoplasm"/>
    <property type="evidence" value="ECO:0007669"/>
    <property type="project" value="TreeGrafter"/>
</dbReference>
<evidence type="ECO:0000313" key="9">
    <source>
        <dbReference type="Ensembl" id="ENSOMEP00000001550.1"/>
    </source>
</evidence>
<reference evidence="9" key="2">
    <citation type="submission" date="2025-09" db="UniProtKB">
        <authorList>
            <consortium name="Ensembl"/>
        </authorList>
    </citation>
    <scope>IDENTIFICATION</scope>
</reference>
<keyword evidence="5 7" id="KW-0505">Motor protein</keyword>
<dbReference type="GO" id="GO:0007015">
    <property type="term" value="P:actin filament organization"/>
    <property type="evidence" value="ECO:0007669"/>
    <property type="project" value="TreeGrafter"/>
</dbReference>
<dbReference type="AlphaFoldDB" id="A0A3B3B7L8"/>
<dbReference type="InterPro" id="IPR027417">
    <property type="entry name" value="P-loop_NTPase"/>
</dbReference>
<dbReference type="Pfam" id="PF00063">
    <property type="entry name" value="Myosin_head"/>
    <property type="match status" value="2"/>
</dbReference>
<dbReference type="STRING" id="30732.ENSOMEP00000001550"/>
<dbReference type="GeneTree" id="ENSGT00940000156430"/>
<reference evidence="9" key="1">
    <citation type="submission" date="2025-08" db="UniProtKB">
        <authorList>
            <consortium name="Ensembl"/>
        </authorList>
    </citation>
    <scope>IDENTIFICATION</scope>
</reference>
<keyword evidence="4 7" id="KW-0518">Myosin</keyword>
<dbReference type="PROSITE" id="PS51456">
    <property type="entry name" value="MYOSIN_MOTOR"/>
    <property type="match status" value="1"/>
</dbReference>
<evidence type="ECO:0000256" key="4">
    <source>
        <dbReference type="ARBA" id="ARBA00023123"/>
    </source>
</evidence>
<keyword evidence="6 7" id="KW-0009">Actin-binding</keyword>
<dbReference type="PaxDb" id="30732-ENSOMEP00000001550"/>
<dbReference type="SUPFAM" id="SSF52540">
    <property type="entry name" value="P-loop containing nucleoside triphosphate hydrolases"/>
    <property type="match status" value="1"/>
</dbReference>
<keyword evidence="10" id="KW-1185">Reference proteome</keyword>
<keyword evidence="2 7" id="KW-0547">Nucleotide-binding</keyword>
<dbReference type="FunFam" id="3.40.850.10:FF:000101">
    <property type="entry name" value="Slow myosin heavy chain 2"/>
    <property type="match status" value="1"/>
</dbReference>
<accession>A0A3B3B7L8</accession>
<protein>
    <recommendedName>
        <fullName evidence="8">Myosin motor domain-containing protein</fullName>
    </recommendedName>
</protein>
<dbReference type="GO" id="GO:0005524">
    <property type="term" value="F:ATP binding"/>
    <property type="evidence" value="ECO:0007669"/>
    <property type="project" value="UniProtKB-UniRule"/>
</dbReference>
<feature type="domain" description="Myosin motor" evidence="8">
    <location>
        <begin position="12"/>
        <end position="262"/>
    </location>
</feature>
<evidence type="ECO:0000256" key="7">
    <source>
        <dbReference type="PROSITE-ProRule" id="PRU00782"/>
    </source>
</evidence>
<comment type="similarity">
    <text evidence="1 7">Belongs to the TRAFAC class myosin-kinesin ATPase superfamily. Myosin family.</text>
</comment>
<dbReference type="OMA" id="ATIPAFF"/>
<dbReference type="Gene3D" id="3.40.850.10">
    <property type="entry name" value="Kinesin motor domain"/>
    <property type="match status" value="1"/>
</dbReference>